<gene>
    <name evidence="3" type="ORF">ET996_07475</name>
</gene>
<proteinExistence type="predicted"/>
<keyword evidence="4" id="KW-1185">Reference proteome</keyword>
<evidence type="ECO:0000313" key="4">
    <source>
        <dbReference type="Proteomes" id="UP000291933"/>
    </source>
</evidence>
<dbReference type="Pfam" id="PF08401">
    <property type="entry name" value="ArdcN"/>
    <property type="match status" value="1"/>
</dbReference>
<protein>
    <recommendedName>
        <fullName evidence="2">N-terminal domain-containing protein</fullName>
    </recommendedName>
</protein>
<dbReference type="EMBL" id="SDMR01000007">
    <property type="protein sequence ID" value="TBT95093.1"/>
    <property type="molecule type" value="Genomic_DNA"/>
</dbReference>
<name>A0A4Q9KKU8_PROTD</name>
<dbReference type="AlphaFoldDB" id="A0A4Q9KKU8"/>
<evidence type="ECO:0000259" key="2">
    <source>
        <dbReference type="Pfam" id="PF08401"/>
    </source>
</evidence>
<feature type="region of interest" description="Disordered" evidence="1">
    <location>
        <begin position="383"/>
        <end position="409"/>
    </location>
</feature>
<comment type="caution">
    <text evidence="3">The sequence shown here is derived from an EMBL/GenBank/DDBJ whole genome shotgun (WGS) entry which is preliminary data.</text>
</comment>
<reference evidence="3 4" key="1">
    <citation type="submission" date="2019-01" db="EMBL/GenBank/DDBJ databases">
        <title>Lactibacter flavus gen. nov., sp. nov., a novel bacterium of the family Propionibacteriaceae isolated from raw milk and dairy products.</title>
        <authorList>
            <person name="Huptas C."/>
            <person name="Wenning M."/>
            <person name="Breitenwieser F."/>
            <person name="Doll E."/>
            <person name="Von Neubeck M."/>
            <person name="Busse H.-J."/>
            <person name="Scherer S."/>
        </authorList>
    </citation>
    <scope>NUCLEOTIDE SEQUENCE [LARGE SCALE GENOMIC DNA]</scope>
    <source>
        <strain evidence="3 4">DSM 22130</strain>
    </source>
</reference>
<dbReference type="OrthoDB" id="7605626at2"/>
<dbReference type="GO" id="GO:0003697">
    <property type="term" value="F:single-stranded DNA binding"/>
    <property type="evidence" value="ECO:0007669"/>
    <property type="project" value="InterPro"/>
</dbReference>
<sequence>MARAEYDPVAAEESRKATLEALHTQLAERVGSLDSVEAWQAWLGFATSFHRYSFNNTVLIWTQRPDATLVAGYRAWQAKGRQVRRGEAAIRVLGPVTLRDRKVDEQGRPVRDATGKRVVQVRVVGVKPVSVFDVSQTDGDPLPEAPRSELLSGQAPPGLWDALQGFVEAQGYSVVRGDCGGANGLTAYDAREVRVRDDIDEAQAVKTLAHEAGHVLLHAPASRDGFACRGVWEVEAESVAYLVTAAHGLDASQYTFNYVAGWAHDAATPDGPSVEVLVKATGQRVIGATDQILQATKPAPTMIDEALSDLAVQVGRGKVPSAADVEARVDLGPTALTGAAQTPRGCLAVTAPDELLVASTTGSPRAASVQLAAWEFAGEQSSLPIEVPRPGSSVRRGGRAHAGTFRRGP</sequence>
<accession>A0A4Q9KKU8</accession>
<dbReference type="Proteomes" id="UP000291933">
    <property type="component" value="Unassembled WGS sequence"/>
</dbReference>
<evidence type="ECO:0000256" key="1">
    <source>
        <dbReference type="SAM" id="MobiDB-lite"/>
    </source>
</evidence>
<organism evidence="3 4">
    <name type="scientific">Propioniciclava tarda</name>
    <dbReference type="NCBI Taxonomy" id="433330"/>
    <lineage>
        <taxon>Bacteria</taxon>
        <taxon>Bacillati</taxon>
        <taxon>Actinomycetota</taxon>
        <taxon>Actinomycetes</taxon>
        <taxon>Propionibacteriales</taxon>
        <taxon>Propionibacteriaceae</taxon>
        <taxon>Propioniciclava</taxon>
    </lineage>
</organism>
<feature type="domain" description="N-terminal" evidence="2">
    <location>
        <begin position="42"/>
        <end position="132"/>
    </location>
</feature>
<dbReference type="RefSeq" id="WP_131171931.1">
    <property type="nucleotide sequence ID" value="NZ_FXTL01000006.1"/>
</dbReference>
<dbReference type="InterPro" id="IPR013610">
    <property type="entry name" value="ArdC_N"/>
</dbReference>
<evidence type="ECO:0000313" key="3">
    <source>
        <dbReference type="EMBL" id="TBT95093.1"/>
    </source>
</evidence>